<dbReference type="InterPro" id="IPR002557">
    <property type="entry name" value="Chitin-bd_dom"/>
</dbReference>
<keyword evidence="4" id="KW-1185">Reference proteome</keyword>
<comment type="caution">
    <text evidence="3">The sequence shown here is derived from an EMBL/GenBank/DDBJ whole genome shotgun (WGS) entry which is preliminary data.</text>
</comment>
<dbReference type="AlphaFoldDB" id="A0A423TYJ4"/>
<feature type="domain" description="Chitin-binding type-2" evidence="2">
    <location>
        <begin position="147"/>
        <end position="207"/>
    </location>
</feature>
<reference evidence="3 4" key="2">
    <citation type="submission" date="2019-01" db="EMBL/GenBank/DDBJ databases">
        <title>The decoding of complex shrimp genome reveals the adaptation for benthos swimmer, frequently molting mechanism and breeding impact on genome.</title>
        <authorList>
            <person name="Sun Y."/>
            <person name="Gao Y."/>
            <person name="Yu Y."/>
        </authorList>
    </citation>
    <scope>NUCLEOTIDE SEQUENCE [LARGE SCALE GENOMIC DNA]</scope>
    <source>
        <tissue evidence="3">Muscle</tissue>
    </source>
</reference>
<dbReference type="SUPFAM" id="SSF57625">
    <property type="entry name" value="Invertebrate chitin-binding proteins"/>
    <property type="match status" value="4"/>
</dbReference>
<dbReference type="SMART" id="SM00494">
    <property type="entry name" value="ChtBD2"/>
    <property type="match status" value="4"/>
</dbReference>
<proteinExistence type="predicted"/>
<feature type="domain" description="Chitin-binding type-2" evidence="2">
    <location>
        <begin position="264"/>
        <end position="331"/>
    </location>
</feature>
<keyword evidence="1" id="KW-0732">Signal</keyword>
<organism evidence="3 4">
    <name type="scientific">Penaeus vannamei</name>
    <name type="common">Whiteleg shrimp</name>
    <name type="synonym">Litopenaeus vannamei</name>
    <dbReference type="NCBI Taxonomy" id="6689"/>
    <lineage>
        <taxon>Eukaryota</taxon>
        <taxon>Metazoa</taxon>
        <taxon>Ecdysozoa</taxon>
        <taxon>Arthropoda</taxon>
        <taxon>Crustacea</taxon>
        <taxon>Multicrustacea</taxon>
        <taxon>Malacostraca</taxon>
        <taxon>Eumalacostraca</taxon>
        <taxon>Eucarida</taxon>
        <taxon>Decapoda</taxon>
        <taxon>Dendrobranchiata</taxon>
        <taxon>Penaeoidea</taxon>
        <taxon>Penaeidae</taxon>
        <taxon>Penaeus</taxon>
    </lineage>
</organism>
<dbReference type="PROSITE" id="PS50940">
    <property type="entry name" value="CHIT_BIND_II"/>
    <property type="match status" value="3"/>
</dbReference>
<gene>
    <name evidence="3" type="ORF">C7M84_025329</name>
</gene>
<dbReference type="InterPro" id="IPR036508">
    <property type="entry name" value="Chitin-bd_dom_sf"/>
</dbReference>
<feature type="signal peptide" evidence="1">
    <location>
        <begin position="1"/>
        <end position="20"/>
    </location>
</feature>
<evidence type="ECO:0000259" key="2">
    <source>
        <dbReference type="PROSITE" id="PS50940"/>
    </source>
</evidence>
<reference evidence="3 4" key="1">
    <citation type="submission" date="2018-04" db="EMBL/GenBank/DDBJ databases">
        <authorList>
            <person name="Zhang X."/>
            <person name="Yuan J."/>
            <person name="Li F."/>
            <person name="Xiang J."/>
        </authorList>
    </citation>
    <scope>NUCLEOTIDE SEQUENCE [LARGE SCALE GENOMIC DNA]</scope>
    <source>
        <tissue evidence="3">Muscle</tissue>
    </source>
</reference>
<feature type="domain" description="Chitin-binding type-2" evidence="2">
    <location>
        <begin position="26"/>
        <end position="80"/>
    </location>
</feature>
<dbReference type="Gene3D" id="2.170.140.10">
    <property type="entry name" value="Chitin binding domain"/>
    <property type="match status" value="3"/>
</dbReference>
<dbReference type="Pfam" id="PF01607">
    <property type="entry name" value="CBM_14"/>
    <property type="match status" value="2"/>
</dbReference>
<evidence type="ECO:0000313" key="3">
    <source>
        <dbReference type="EMBL" id="ROT81525.1"/>
    </source>
</evidence>
<feature type="chain" id="PRO_5019398278" evidence="1">
    <location>
        <begin position="21"/>
        <end position="349"/>
    </location>
</feature>
<dbReference type="OrthoDB" id="6020543at2759"/>
<dbReference type="GO" id="GO:0005576">
    <property type="term" value="C:extracellular region"/>
    <property type="evidence" value="ECO:0007669"/>
    <property type="project" value="InterPro"/>
</dbReference>
<evidence type="ECO:0000313" key="4">
    <source>
        <dbReference type="Proteomes" id="UP000283509"/>
    </source>
</evidence>
<evidence type="ECO:0000256" key="1">
    <source>
        <dbReference type="SAM" id="SignalP"/>
    </source>
</evidence>
<dbReference type="GO" id="GO:0008061">
    <property type="term" value="F:chitin binding"/>
    <property type="evidence" value="ECO:0007669"/>
    <property type="project" value="InterPro"/>
</dbReference>
<dbReference type="Proteomes" id="UP000283509">
    <property type="component" value="Unassembled WGS sequence"/>
</dbReference>
<sequence length="349" mass="38324">MSSAALSFSVLAILVCLAASNSDDARFKCVTEGRFPHPTDCGSYIDCLPNSMQVNSCNGGAFHPIHRACVPLTQVPTCHPRKGRSVTADPKLEYACEGALSEFVCVDCKTLVNCVNGTAYPEPCADGDMCSVRESQFGGGVCYPAEPKECTCSKPNEFKVDYYDPSKFLFCQDAETDPIIYQCPEDHVFDPVMSQCRNSAGLPECSSIGVFANPENCTQYYTCIFTTSGWVQKPFSCINETDPFLMYNEASGVCEDPCQWNTGKFSCIAEGRYSDPLSCSRYFECVVDEAEETGFRQELHECPEGYVWDPSARGDFGHCVLEGASKTPCSPVTINKCTIPDNWCDNTIQ</sequence>
<protein>
    <submittedName>
        <fullName evidence="3">Thrombospondin</fullName>
    </submittedName>
</protein>
<dbReference type="EMBL" id="QCYY01000962">
    <property type="protein sequence ID" value="ROT81525.1"/>
    <property type="molecule type" value="Genomic_DNA"/>
</dbReference>
<name>A0A423TYJ4_PENVA</name>
<accession>A0A423TYJ4</accession>